<evidence type="ECO:0000313" key="3">
    <source>
        <dbReference type="Proteomes" id="UP000194127"/>
    </source>
</evidence>
<proteinExistence type="predicted"/>
<dbReference type="RefSeq" id="XP_024339274.1">
    <property type="nucleotide sequence ID" value="XM_024485538.1"/>
</dbReference>
<dbReference type="GeneID" id="36330487"/>
<dbReference type="OrthoDB" id="2793366at2759"/>
<evidence type="ECO:0000313" key="2">
    <source>
        <dbReference type="EMBL" id="OSX62480.1"/>
    </source>
</evidence>
<reference evidence="2 3" key="1">
    <citation type="submission" date="2017-04" db="EMBL/GenBank/DDBJ databases">
        <title>Genome Sequence of the Model Brown-Rot Fungus Postia placenta SB12.</title>
        <authorList>
            <consortium name="DOE Joint Genome Institute"/>
            <person name="Gaskell J."/>
            <person name="Kersten P."/>
            <person name="Larrondo L.F."/>
            <person name="Canessa P."/>
            <person name="Martinez D."/>
            <person name="Hibbett D."/>
            <person name="Schmoll M."/>
            <person name="Kubicek C.P."/>
            <person name="Martinez A.T."/>
            <person name="Yadav J."/>
            <person name="Master E."/>
            <person name="Magnuson J.K."/>
            <person name="James T."/>
            <person name="Yaver D."/>
            <person name="Berka R."/>
            <person name="Labutti K."/>
            <person name="Lipzen A."/>
            <person name="Aerts A."/>
            <person name="Barry K."/>
            <person name="Henrissat B."/>
            <person name="Blanchette R."/>
            <person name="Grigoriev I."/>
            <person name="Cullen D."/>
        </authorList>
    </citation>
    <scope>NUCLEOTIDE SEQUENCE [LARGE SCALE GENOMIC DNA]</scope>
    <source>
        <strain evidence="2 3">MAD-698-R-SB12</strain>
    </source>
</reference>
<dbReference type="STRING" id="670580.A0A1X6N1U4"/>
<gene>
    <name evidence="2" type="ORF">POSPLADRAFT_1143264</name>
</gene>
<dbReference type="AlphaFoldDB" id="A0A1X6N1U4"/>
<dbReference type="EMBL" id="KZ110597">
    <property type="protein sequence ID" value="OSX62480.1"/>
    <property type="molecule type" value="Genomic_DNA"/>
</dbReference>
<feature type="compositionally biased region" description="Polar residues" evidence="1">
    <location>
        <begin position="236"/>
        <end position="252"/>
    </location>
</feature>
<organism evidence="2 3">
    <name type="scientific">Postia placenta MAD-698-R-SB12</name>
    <dbReference type="NCBI Taxonomy" id="670580"/>
    <lineage>
        <taxon>Eukaryota</taxon>
        <taxon>Fungi</taxon>
        <taxon>Dikarya</taxon>
        <taxon>Basidiomycota</taxon>
        <taxon>Agaricomycotina</taxon>
        <taxon>Agaricomycetes</taxon>
        <taxon>Polyporales</taxon>
        <taxon>Adustoporiaceae</taxon>
        <taxon>Rhodonia</taxon>
    </lineage>
</organism>
<name>A0A1X6N1U4_9APHY</name>
<sequence length="406" mass="47265">MPKLARLLPDFVEALHSDTTQVRCLLCWNNRCDGAASAFVHELAMPVRDNRVRGLRPLVTRAPELASSFLNACFNMLCQSLDNTKEWFKKTLLQKHLRSEQHKHRANLHEQRHQETERINMQVLESQEKEDNYVILQSQADAELEGKMMIARSRTSADETALWKEYDVHGADFDVGQLTSDEDVNRNRFEEEADIFGLWNPTATAHELGFGLQENEACELENSEEDAILAELLASANPSNDNLSEEQPGSSTNDRKKEWYPYESKLVLNTMTSEDLWTWYNTRYEVRMDPIIEVWHGKKWNSEMDLNALSPMWDAGQGRHFYVQELARLSSREYVIPVWWFTKCGVVHADAFKIEITESCSLIYLIYVQKDWFLTYGMSMLPQRDILKACPIQFETWRRVIQYIPA</sequence>
<feature type="region of interest" description="Disordered" evidence="1">
    <location>
        <begin position="236"/>
        <end position="256"/>
    </location>
</feature>
<accession>A0A1X6N1U4</accession>
<evidence type="ECO:0000256" key="1">
    <source>
        <dbReference type="SAM" id="MobiDB-lite"/>
    </source>
</evidence>
<dbReference type="Proteomes" id="UP000194127">
    <property type="component" value="Unassembled WGS sequence"/>
</dbReference>
<protein>
    <submittedName>
        <fullName evidence="2">Uncharacterized protein</fullName>
    </submittedName>
</protein>
<keyword evidence="3" id="KW-1185">Reference proteome</keyword>